<reference evidence="3" key="1">
    <citation type="submission" date="2017-08" db="EMBL/GenBank/DDBJ databases">
        <title>A dynamic microbial community with high functional redundancy inhabits the cold, oxic subseafloor aquifer.</title>
        <authorList>
            <person name="Tully B.J."/>
            <person name="Wheat C.G."/>
            <person name="Glazer B.T."/>
            <person name="Huber J.A."/>
        </authorList>
    </citation>
    <scope>NUCLEOTIDE SEQUENCE [LARGE SCALE GENOMIC DNA]</scope>
</reference>
<dbReference type="Proteomes" id="UP000218113">
    <property type="component" value="Unassembled WGS sequence"/>
</dbReference>
<feature type="transmembrane region" description="Helical" evidence="1">
    <location>
        <begin position="88"/>
        <end position="109"/>
    </location>
</feature>
<proteinExistence type="predicted"/>
<keyword evidence="1" id="KW-1133">Transmembrane helix</keyword>
<gene>
    <name evidence="2" type="ORF">COB67_13535</name>
</gene>
<feature type="transmembrane region" description="Helical" evidence="1">
    <location>
        <begin position="116"/>
        <end position="136"/>
    </location>
</feature>
<protein>
    <submittedName>
        <fullName evidence="2">DUF1634 domain-containing protein</fullName>
    </submittedName>
</protein>
<organism evidence="2 3">
    <name type="scientific">SAR324 cluster bacterium</name>
    <dbReference type="NCBI Taxonomy" id="2024889"/>
    <lineage>
        <taxon>Bacteria</taxon>
        <taxon>Deltaproteobacteria</taxon>
        <taxon>SAR324 cluster</taxon>
    </lineage>
</organism>
<dbReference type="EMBL" id="NVSR01000164">
    <property type="protein sequence ID" value="PCI22240.1"/>
    <property type="molecule type" value="Genomic_DNA"/>
</dbReference>
<feature type="transmembrane region" description="Helical" evidence="1">
    <location>
        <begin position="20"/>
        <end position="40"/>
    </location>
</feature>
<evidence type="ECO:0000256" key="1">
    <source>
        <dbReference type="SAM" id="Phobius"/>
    </source>
</evidence>
<keyword evidence="1" id="KW-0812">Transmembrane</keyword>
<dbReference type="AlphaFoldDB" id="A0A2A4SLH2"/>
<evidence type="ECO:0000313" key="2">
    <source>
        <dbReference type="EMBL" id="PCI22240.1"/>
    </source>
</evidence>
<comment type="caution">
    <text evidence="2">The sequence shown here is derived from an EMBL/GenBank/DDBJ whole genome shotgun (WGS) entry which is preliminary data.</text>
</comment>
<sequence length="141" mass="15832">MEKTIIKYENSPYQEKYATIISKFSNLGLFILVISYLGYISGFSEPFIPFSELSSYWSLPLGDFIEKSGAPVGWQWLDLLAFGDYQNFIGIALLSGVTIIAYGGLFLHFLKSKQRLFLSLVTLELFFLLLAASNLIQVGGH</sequence>
<accession>A0A2A4SLH2</accession>
<name>A0A2A4SLH2_9DELT</name>
<keyword evidence="1" id="KW-0472">Membrane</keyword>
<evidence type="ECO:0000313" key="3">
    <source>
        <dbReference type="Proteomes" id="UP000218113"/>
    </source>
</evidence>